<protein>
    <submittedName>
        <fullName evidence="1">Uncharacterized protein</fullName>
    </submittedName>
</protein>
<dbReference type="AlphaFoldDB" id="A0A4C1YNA6"/>
<organism evidence="1 2">
    <name type="scientific">Eumeta variegata</name>
    <name type="common">Bagworm moth</name>
    <name type="synonym">Eumeta japonica</name>
    <dbReference type="NCBI Taxonomy" id="151549"/>
    <lineage>
        <taxon>Eukaryota</taxon>
        <taxon>Metazoa</taxon>
        <taxon>Ecdysozoa</taxon>
        <taxon>Arthropoda</taxon>
        <taxon>Hexapoda</taxon>
        <taxon>Insecta</taxon>
        <taxon>Pterygota</taxon>
        <taxon>Neoptera</taxon>
        <taxon>Endopterygota</taxon>
        <taxon>Lepidoptera</taxon>
        <taxon>Glossata</taxon>
        <taxon>Ditrysia</taxon>
        <taxon>Tineoidea</taxon>
        <taxon>Psychidae</taxon>
        <taxon>Oiketicinae</taxon>
        <taxon>Eumeta</taxon>
    </lineage>
</organism>
<dbReference type="Proteomes" id="UP000299102">
    <property type="component" value="Unassembled WGS sequence"/>
</dbReference>
<reference evidence="1 2" key="1">
    <citation type="journal article" date="2019" name="Commun. Biol.">
        <title>The bagworm genome reveals a unique fibroin gene that provides high tensile strength.</title>
        <authorList>
            <person name="Kono N."/>
            <person name="Nakamura H."/>
            <person name="Ohtoshi R."/>
            <person name="Tomita M."/>
            <person name="Numata K."/>
            <person name="Arakawa K."/>
        </authorList>
    </citation>
    <scope>NUCLEOTIDE SEQUENCE [LARGE SCALE GENOMIC DNA]</scope>
</reference>
<proteinExistence type="predicted"/>
<evidence type="ECO:0000313" key="1">
    <source>
        <dbReference type="EMBL" id="GBP77628.1"/>
    </source>
</evidence>
<comment type="caution">
    <text evidence="1">The sequence shown here is derived from an EMBL/GenBank/DDBJ whole genome shotgun (WGS) entry which is preliminary data.</text>
</comment>
<dbReference type="EMBL" id="BGZK01001339">
    <property type="protein sequence ID" value="GBP77628.1"/>
    <property type="molecule type" value="Genomic_DNA"/>
</dbReference>
<evidence type="ECO:0000313" key="2">
    <source>
        <dbReference type="Proteomes" id="UP000299102"/>
    </source>
</evidence>
<sequence>MRNEYATVAWSSALCARPKPERAFVSRACERERGTSVRERDTIGLSVRLVTHLSLFHSIGRCVREEKRQRPHTTYT</sequence>
<name>A0A4C1YNA6_EUMVA</name>
<accession>A0A4C1YNA6</accession>
<keyword evidence="2" id="KW-1185">Reference proteome</keyword>
<gene>
    <name evidence="1" type="ORF">EVAR_45753_1</name>
</gene>